<evidence type="ECO:0000256" key="1">
    <source>
        <dbReference type="ARBA" id="ARBA00004167"/>
    </source>
</evidence>
<evidence type="ECO:0000256" key="10">
    <source>
        <dbReference type="SAM" id="Phobius"/>
    </source>
</evidence>
<evidence type="ECO:0000256" key="4">
    <source>
        <dbReference type="ARBA" id="ARBA00022729"/>
    </source>
</evidence>
<sequence length="237" mass="25646">MRLPFSLLVLASSICSTVALDLKGRILWNDKCTSLEDLGQARVVLDDGRLHGGVTADGGFTIPAVPPGAYILSVVAHDHAFDTLRIDVLESDTLPEVRAYMPGTPLSPPSPKTLSYPITLQSKGKYDFYIPRQSFNILGMFQNPMMLMMGFTGIMVLAMPYIMKTMDSDTLQDFSKRQSRIAEVQNAFSSGDLKTGWSALMSGMEEADAAASGSGAAPKPNNPTGGVKNRGPKNKRR</sequence>
<dbReference type="PANTHER" id="PTHR13605">
    <property type="entry name" value="ER MEMBRANE PROTEIN COMPLEX SUBUNIT 7"/>
    <property type="match status" value="1"/>
</dbReference>
<evidence type="ECO:0000313" key="14">
    <source>
        <dbReference type="Proteomes" id="UP000813824"/>
    </source>
</evidence>
<evidence type="ECO:0000313" key="13">
    <source>
        <dbReference type="EMBL" id="KAH8102590.1"/>
    </source>
</evidence>
<keyword evidence="3 10" id="KW-0812">Transmembrane</keyword>
<dbReference type="AlphaFoldDB" id="A0A8K0UT61"/>
<dbReference type="EMBL" id="JAEVFJ010000009">
    <property type="protein sequence ID" value="KAH8102590.1"/>
    <property type="molecule type" value="Genomic_DNA"/>
</dbReference>
<dbReference type="Proteomes" id="UP000813824">
    <property type="component" value="Unassembled WGS sequence"/>
</dbReference>
<dbReference type="InterPro" id="IPR039163">
    <property type="entry name" value="EMC7"/>
</dbReference>
<gene>
    <name evidence="13" type="ORF">BXZ70DRAFT_929163</name>
</gene>
<organism evidence="13 14">
    <name type="scientific">Cristinia sonorae</name>
    <dbReference type="NCBI Taxonomy" id="1940300"/>
    <lineage>
        <taxon>Eukaryota</taxon>
        <taxon>Fungi</taxon>
        <taxon>Dikarya</taxon>
        <taxon>Basidiomycota</taxon>
        <taxon>Agaricomycotina</taxon>
        <taxon>Agaricomycetes</taxon>
        <taxon>Agaricomycetidae</taxon>
        <taxon>Agaricales</taxon>
        <taxon>Pleurotineae</taxon>
        <taxon>Stephanosporaceae</taxon>
        <taxon>Cristinia</taxon>
    </lineage>
</organism>
<evidence type="ECO:0000256" key="7">
    <source>
        <dbReference type="ARBA" id="ARBA00023277"/>
    </source>
</evidence>
<evidence type="ECO:0000256" key="8">
    <source>
        <dbReference type="ARBA" id="ARBA00023326"/>
    </source>
</evidence>
<feature type="domain" description="ER membrane protein complex subunit 7 beta-sandwich" evidence="12">
    <location>
        <begin position="37"/>
        <end position="148"/>
    </location>
</feature>
<dbReference type="GO" id="GO:0030246">
    <property type="term" value="F:carbohydrate binding"/>
    <property type="evidence" value="ECO:0007669"/>
    <property type="project" value="InterPro"/>
</dbReference>
<feature type="chain" id="PRO_5035456713" description="ER membrane protein complex subunit 7 beta-sandwich domain-containing protein" evidence="11">
    <location>
        <begin position="20"/>
        <end position="237"/>
    </location>
</feature>
<feature type="signal peptide" evidence="11">
    <location>
        <begin position="1"/>
        <end position="19"/>
    </location>
</feature>
<evidence type="ECO:0000259" key="12">
    <source>
        <dbReference type="Pfam" id="PF09430"/>
    </source>
</evidence>
<dbReference type="PANTHER" id="PTHR13605:SF4">
    <property type="entry name" value="ER MEMBRANE PROTEIN COMPLEX SUBUNIT 7"/>
    <property type="match status" value="1"/>
</dbReference>
<dbReference type="GO" id="GO:0072546">
    <property type="term" value="C:EMC complex"/>
    <property type="evidence" value="ECO:0007669"/>
    <property type="project" value="TreeGrafter"/>
</dbReference>
<dbReference type="OrthoDB" id="27095at2759"/>
<comment type="similarity">
    <text evidence="2">Belongs to the EMC7 family.</text>
</comment>
<comment type="subcellular location">
    <subcellularLocation>
        <location evidence="1">Membrane</location>
        <topology evidence="1">Single-pass membrane protein</topology>
    </subcellularLocation>
</comment>
<proteinExistence type="inferred from homology"/>
<dbReference type="InterPro" id="IPR013784">
    <property type="entry name" value="Carb-bd-like_fold"/>
</dbReference>
<accession>A0A8K0UT61</accession>
<keyword evidence="8" id="KW-0624">Polysaccharide degradation</keyword>
<keyword evidence="5 10" id="KW-1133">Transmembrane helix</keyword>
<evidence type="ECO:0000256" key="3">
    <source>
        <dbReference type="ARBA" id="ARBA00022692"/>
    </source>
</evidence>
<protein>
    <recommendedName>
        <fullName evidence="12">ER membrane protein complex subunit 7 beta-sandwich domain-containing protein</fullName>
    </recommendedName>
</protein>
<dbReference type="InterPro" id="IPR019008">
    <property type="entry name" value="Beta_sandwich_EMC7"/>
</dbReference>
<evidence type="ECO:0000256" key="9">
    <source>
        <dbReference type="SAM" id="MobiDB-lite"/>
    </source>
</evidence>
<dbReference type="GO" id="GO:0000272">
    <property type="term" value="P:polysaccharide catabolic process"/>
    <property type="evidence" value="ECO:0007669"/>
    <property type="project" value="UniProtKB-KW"/>
</dbReference>
<feature type="region of interest" description="Disordered" evidence="9">
    <location>
        <begin position="208"/>
        <end position="237"/>
    </location>
</feature>
<reference evidence="13" key="1">
    <citation type="journal article" date="2021" name="New Phytol.">
        <title>Evolutionary innovations through gain and loss of genes in the ectomycorrhizal Boletales.</title>
        <authorList>
            <person name="Wu G."/>
            <person name="Miyauchi S."/>
            <person name="Morin E."/>
            <person name="Kuo A."/>
            <person name="Drula E."/>
            <person name="Varga T."/>
            <person name="Kohler A."/>
            <person name="Feng B."/>
            <person name="Cao Y."/>
            <person name="Lipzen A."/>
            <person name="Daum C."/>
            <person name="Hundley H."/>
            <person name="Pangilinan J."/>
            <person name="Johnson J."/>
            <person name="Barry K."/>
            <person name="LaButti K."/>
            <person name="Ng V."/>
            <person name="Ahrendt S."/>
            <person name="Min B."/>
            <person name="Choi I.G."/>
            <person name="Park H."/>
            <person name="Plett J.M."/>
            <person name="Magnuson J."/>
            <person name="Spatafora J.W."/>
            <person name="Nagy L.G."/>
            <person name="Henrissat B."/>
            <person name="Grigoriev I.V."/>
            <person name="Yang Z.L."/>
            <person name="Xu J."/>
            <person name="Martin F.M."/>
        </authorList>
    </citation>
    <scope>NUCLEOTIDE SEQUENCE</scope>
    <source>
        <strain evidence="13">KKN 215</strain>
    </source>
</reference>
<name>A0A8K0UT61_9AGAR</name>
<evidence type="ECO:0000256" key="2">
    <source>
        <dbReference type="ARBA" id="ARBA00008880"/>
    </source>
</evidence>
<comment type="caution">
    <text evidence="13">The sequence shown here is derived from an EMBL/GenBank/DDBJ whole genome shotgun (WGS) entry which is preliminary data.</text>
</comment>
<dbReference type="SUPFAM" id="SSF49452">
    <property type="entry name" value="Starch-binding domain-like"/>
    <property type="match status" value="1"/>
</dbReference>
<dbReference type="Pfam" id="PF09430">
    <property type="entry name" value="EMC7_beta-sandw"/>
    <property type="match status" value="1"/>
</dbReference>
<keyword evidence="6 10" id="KW-0472">Membrane</keyword>
<evidence type="ECO:0000256" key="5">
    <source>
        <dbReference type="ARBA" id="ARBA00022989"/>
    </source>
</evidence>
<keyword evidence="4 11" id="KW-0732">Signal</keyword>
<keyword evidence="14" id="KW-1185">Reference proteome</keyword>
<feature type="compositionally biased region" description="Low complexity" evidence="9">
    <location>
        <begin position="208"/>
        <end position="217"/>
    </location>
</feature>
<evidence type="ECO:0000256" key="6">
    <source>
        <dbReference type="ARBA" id="ARBA00023136"/>
    </source>
</evidence>
<keyword evidence="7" id="KW-0119">Carbohydrate metabolism</keyword>
<evidence type="ECO:0000256" key="11">
    <source>
        <dbReference type="SAM" id="SignalP"/>
    </source>
</evidence>
<feature type="transmembrane region" description="Helical" evidence="10">
    <location>
        <begin position="145"/>
        <end position="163"/>
    </location>
</feature>